<dbReference type="InterPro" id="IPR012960">
    <property type="entry name" value="Dyskerin-like"/>
</dbReference>
<dbReference type="CDD" id="cd21148">
    <property type="entry name" value="PUA_Cbf5"/>
    <property type="match status" value="1"/>
</dbReference>
<proteinExistence type="inferred from homology"/>
<evidence type="ECO:0000259" key="8">
    <source>
        <dbReference type="SMART" id="SM00359"/>
    </source>
</evidence>
<feature type="domain" description="PUA" evidence="8">
    <location>
        <begin position="245"/>
        <end position="319"/>
    </location>
</feature>
<evidence type="ECO:0000313" key="10">
    <source>
        <dbReference type="EMBL" id="ELA41350.1"/>
    </source>
</evidence>
<dbReference type="Proteomes" id="UP000011082">
    <property type="component" value="Unassembled WGS sequence"/>
</dbReference>
<dbReference type="EMBL" id="JH370145">
    <property type="protein sequence ID" value="ELA41350.1"/>
    <property type="molecule type" value="Genomic_DNA"/>
</dbReference>
<dbReference type="PROSITE" id="PS50890">
    <property type="entry name" value="PUA"/>
    <property type="match status" value="1"/>
</dbReference>
<dbReference type="GO" id="GO:0000454">
    <property type="term" value="P:snoRNA guided rRNA pseudouridine synthesis"/>
    <property type="evidence" value="ECO:0007669"/>
    <property type="project" value="EnsemblFungi"/>
</dbReference>
<keyword evidence="11" id="KW-1185">Reference proteome</keyword>
<organism evidence="10 11">
    <name type="scientific">Vittaforma corneae (strain ATCC 50505)</name>
    <name type="common">Microsporidian parasite</name>
    <name type="synonym">Nosema corneum</name>
    <dbReference type="NCBI Taxonomy" id="993615"/>
    <lineage>
        <taxon>Eukaryota</taxon>
        <taxon>Fungi</taxon>
        <taxon>Fungi incertae sedis</taxon>
        <taxon>Microsporidia</taxon>
        <taxon>Nosematidae</taxon>
        <taxon>Vittaforma</taxon>
    </lineage>
</organism>
<keyword evidence="6" id="KW-0413">Isomerase</keyword>
<evidence type="ECO:0000313" key="11">
    <source>
        <dbReference type="Proteomes" id="UP000011082"/>
    </source>
</evidence>
<accession>L2GLG6</accession>
<dbReference type="InterPro" id="IPR002501">
    <property type="entry name" value="PsdUridine_synth_N"/>
</dbReference>
<comment type="catalytic activity">
    <reaction evidence="2">
        <text>uridine in snRNA = pseudouridine in snRNA</text>
        <dbReference type="Rhea" id="RHEA:51124"/>
        <dbReference type="Rhea" id="RHEA-COMP:12891"/>
        <dbReference type="Rhea" id="RHEA-COMP:12892"/>
        <dbReference type="ChEBI" id="CHEBI:65314"/>
        <dbReference type="ChEBI" id="CHEBI:65315"/>
    </reaction>
</comment>
<dbReference type="OrthoDB" id="10250002at2759"/>
<evidence type="ECO:0000256" key="6">
    <source>
        <dbReference type="ARBA" id="ARBA00023235"/>
    </source>
</evidence>
<dbReference type="Pfam" id="PF01472">
    <property type="entry name" value="PUA"/>
    <property type="match status" value="1"/>
</dbReference>
<dbReference type="InterPro" id="IPR020103">
    <property type="entry name" value="PsdUridine_synth_cat_dom_sf"/>
</dbReference>
<dbReference type="InterPro" id="IPR015947">
    <property type="entry name" value="PUA-like_sf"/>
</dbReference>
<evidence type="ECO:0000259" key="9">
    <source>
        <dbReference type="SMART" id="SM01136"/>
    </source>
</evidence>
<dbReference type="RefSeq" id="XP_007605036.1">
    <property type="nucleotide sequence ID" value="XM_007604974.1"/>
</dbReference>
<evidence type="ECO:0000256" key="4">
    <source>
        <dbReference type="ARBA" id="ARBA00008999"/>
    </source>
</evidence>
<dbReference type="InterPro" id="IPR004802">
    <property type="entry name" value="tRNA_PsdUridine_synth_B_fam"/>
</dbReference>
<comment type="catalytic activity">
    <reaction evidence="3">
        <text>uridine in 5S rRNA = pseudouridine in 5S rRNA</text>
        <dbReference type="Rhea" id="RHEA:47036"/>
        <dbReference type="Rhea" id="RHEA-COMP:11730"/>
        <dbReference type="Rhea" id="RHEA-COMP:11731"/>
        <dbReference type="ChEBI" id="CHEBI:65314"/>
        <dbReference type="ChEBI" id="CHEBI:65315"/>
    </reaction>
</comment>
<dbReference type="OMA" id="GPFKEDE"/>
<dbReference type="Gene3D" id="2.30.130.10">
    <property type="entry name" value="PUA domain"/>
    <property type="match status" value="1"/>
</dbReference>
<dbReference type="InterPro" id="IPR036974">
    <property type="entry name" value="PUA_sf"/>
</dbReference>
<comment type="similarity">
    <text evidence="4">Belongs to the pseudouridine synthase TruB family.</text>
</comment>
<dbReference type="SUPFAM" id="SSF88697">
    <property type="entry name" value="PUA domain-like"/>
    <property type="match status" value="1"/>
</dbReference>
<dbReference type="NCBIfam" id="NF003280">
    <property type="entry name" value="PRK04270.1"/>
    <property type="match status" value="1"/>
</dbReference>
<dbReference type="STRING" id="993615.L2GLG6"/>
<dbReference type="CDD" id="cd02572">
    <property type="entry name" value="PseudoU_synth_hDyskerin"/>
    <property type="match status" value="1"/>
</dbReference>
<feature type="domain" description="Dyskerin-like" evidence="9">
    <location>
        <begin position="1"/>
        <end position="58"/>
    </location>
</feature>
<dbReference type="VEuPathDB" id="MicrosporidiaDB:VICG_01590"/>
<gene>
    <name evidence="10" type="ORF">VICG_01590</name>
</gene>
<dbReference type="FunCoup" id="L2GLG6">
    <property type="interactions" value="293"/>
</dbReference>
<evidence type="ECO:0000256" key="7">
    <source>
        <dbReference type="ARBA" id="ARBA00072225"/>
    </source>
</evidence>
<protein>
    <recommendedName>
        <fullName evidence="5">H/ACA ribonucleoprotein complex subunit CBF5</fullName>
    </recommendedName>
    <alternativeName>
        <fullName evidence="7">H/ACA ribonucleoprotein complex subunit cbf5</fullName>
    </alternativeName>
</protein>
<evidence type="ECO:0000256" key="5">
    <source>
        <dbReference type="ARBA" id="ARBA00019272"/>
    </source>
</evidence>
<dbReference type="InParanoid" id="L2GLG6"/>
<evidence type="ECO:0000256" key="1">
    <source>
        <dbReference type="ARBA" id="ARBA00001166"/>
    </source>
</evidence>
<name>L2GLG6_VITCO</name>
<dbReference type="GeneID" id="19882301"/>
<dbReference type="GO" id="GO:0031120">
    <property type="term" value="P:snRNA pseudouridine synthesis"/>
    <property type="evidence" value="ECO:0007669"/>
    <property type="project" value="EnsemblFungi"/>
</dbReference>
<dbReference type="SMART" id="SM01136">
    <property type="entry name" value="DKCLD"/>
    <property type="match status" value="1"/>
</dbReference>
<dbReference type="InterPro" id="IPR032819">
    <property type="entry name" value="TruB_C"/>
</dbReference>
<dbReference type="SMART" id="SM00359">
    <property type="entry name" value="PUA"/>
    <property type="match status" value="1"/>
</dbReference>
<comment type="catalytic activity">
    <reaction evidence="1">
        <text>a uridine in mRNA = a pseudouridine in mRNA</text>
        <dbReference type="Rhea" id="RHEA:56644"/>
        <dbReference type="Rhea" id="RHEA-COMP:14658"/>
        <dbReference type="Rhea" id="RHEA-COMP:14659"/>
        <dbReference type="ChEBI" id="CHEBI:65314"/>
        <dbReference type="ChEBI" id="CHEBI:65315"/>
    </reaction>
</comment>
<dbReference type="SUPFAM" id="SSF55120">
    <property type="entry name" value="Pseudouridine synthase"/>
    <property type="match status" value="1"/>
</dbReference>
<evidence type="ECO:0000256" key="3">
    <source>
        <dbReference type="ARBA" id="ARBA00001896"/>
    </source>
</evidence>
<sequence>MEESLLLLKNQDQMVVKSRDHNPSGHGTMPVNRPIGEYLKYGVVTVDKPANPSSHEVVTWVKGILDCEKTGHSGTLDPKVTGVLSICLNRATRLTKSQQNAGKTYVCCIEFDTETTAEKFSNACRKLTGHLFQRPPVMCAVKRDLRLRWIYAINIIEFTPKMALFEVRCEAGSYIRTLCTHIGLYIGCGAAMADLRRTQSGLTTEDECVTLHDVQDAYYMYKKTGEERYLRKVVRPLETLLVSYPRIMIRDSAVNAICYGGQLSVPGVLRYDRDFDTNSTVVLMTAKGEAVAIAQPLVASSQLAEMERGIITKTKRVIMEKDLYPRVWGILDEYEVLSD</sequence>
<dbReference type="GO" id="GO:0009982">
    <property type="term" value="F:pseudouridine synthase activity"/>
    <property type="evidence" value="ECO:0007669"/>
    <property type="project" value="EnsemblFungi"/>
</dbReference>
<dbReference type="GO" id="GO:0000495">
    <property type="term" value="P:box H/ACA sno(s)RNA 3'-end processing"/>
    <property type="evidence" value="ECO:0007669"/>
    <property type="project" value="EnsemblFungi"/>
</dbReference>
<dbReference type="GO" id="GO:0031429">
    <property type="term" value="C:box H/ACA snoRNP complex"/>
    <property type="evidence" value="ECO:0007669"/>
    <property type="project" value="EnsemblFungi"/>
</dbReference>
<dbReference type="NCBIfam" id="TIGR00425">
    <property type="entry name" value="CBF5"/>
    <property type="match status" value="1"/>
</dbReference>
<dbReference type="InterPro" id="IPR002478">
    <property type="entry name" value="PUA"/>
</dbReference>
<reference evidence="11" key="1">
    <citation type="submission" date="2011-05" db="EMBL/GenBank/DDBJ databases">
        <title>The genome sequence of Vittaforma corneae strain ATCC 50505.</title>
        <authorList>
            <consortium name="The Broad Institute Genome Sequencing Platform"/>
            <person name="Cuomo C."/>
            <person name="Didier E."/>
            <person name="Bowers L."/>
            <person name="Young S.K."/>
            <person name="Zeng Q."/>
            <person name="Gargeya S."/>
            <person name="Fitzgerald M."/>
            <person name="Haas B."/>
            <person name="Abouelleil A."/>
            <person name="Alvarado L."/>
            <person name="Arachchi H.M."/>
            <person name="Berlin A."/>
            <person name="Chapman S.B."/>
            <person name="Gearin G."/>
            <person name="Goldberg J."/>
            <person name="Griggs A."/>
            <person name="Gujja S."/>
            <person name="Hansen M."/>
            <person name="Heiman D."/>
            <person name="Howarth C."/>
            <person name="Larimer J."/>
            <person name="Lui A."/>
            <person name="MacDonald P.J.P."/>
            <person name="McCowen C."/>
            <person name="Montmayeur A."/>
            <person name="Murphy C."/>
            <person name="Neiman D."/>
            <person name="Pearson M."/>
            <person name="Priest M."/>
            <person name="Roberts A."/>
            <person name="Saif S."/>
            <person name="Shea T."/>
            <person name="Sisk P."/>
            <person name="Stolte C."/>
            <person name="Sykes S."/>
            <person name="Wortman J."/>
            <person name="Nusbaum C."/>
            <person name="Birren B."/>
        </authorList>
    </citation>
    <scope>NUCLEOTIDE SEQUENCE [LARGE SCALE GENOMIC DNA]</scope>
    <source>
        <strain evidence="11">ATCC 50505</strain>
    </source>
</reference>
<dbReference type="HOGENOM" id="CLU_032087_3_2_1"/>
<dbReference type="PANTHER" id="PTHR23127:SF0">
    <property type="entry name" value="H_ACA RIBONUCLEOPROTEIN COMPLEX SUBUNIT DKC1"/>
    <property type="match status" value="1"/>
</dbReference>
<dbReference type="GO" id="GO:0003723">
    <property type="term" value="F:RNA binding"/>
    <property type="evidence" value="ECO:0007669"/>
    <property type="project" value="InterPro"/>
</dbReference>
<dbReference type="Gene3D" id="3.30.2350.10">
    <property type="entry name" value="Pseudouridine synthase"/>
    <property type="match status" value="1"/>
</dbReference>
<dbReference type="GO" id="GO:1990481">
    <property type="term" value="P:mRNA pseudouridine synthesis"/>
    <property type="evidence" value="ECO:0007669"/>
    <property type="project" value="EnsemblFungi"/>
</dbReference>
<dbReference type="Pfam" id="PF01509">
    <property type="entry name" value="TruB_N"/>
    <property type="match status" value="1"/>
</dbReference>
<dbReference type="Pfam" id="PF08068">
    <property type="entry name" value="DKCLD"/>
    <property type="match status" value="1"/>
</dbReference>
<dbReference type="PANTHER" id="PTHR23127">
    <property type="entry name" value="CENTROMERE/MICROTUBULE BINDING PROTEIN CBF5"/>
    <property type="match status" value="1"/>
</dbReference>
<dbReference type="AlphaFoldDB" id="L2GLG6"/>
<dbReference type="FunFam" id="3.30.2350.10:FF:000001">
    <property type="entry name" value="H/ACA ribonucleoprotein complex subunit CBF5"/>
    <property type="match status" value="1"/>
</dbReference>
<dbReference type="Pfam" id="PF16198">
    <property type="entry name" value="TruB_C_2"/>
    <property type="match status" value="1"/>
</dbReference>
<evidence type="ECO:0000256" key="2">
    <source>
        <dbReference type="ARBA" id="ARBA00001832"/>
    </source>
</evidence>